<sequence length="133" mass="15350">MNGEVIWLTLLLRRFAAWTRTRVQSLSEVYRNRAVRLNRGLRLNRTPVDTRSSLPHSRIPKPSPASTPRIKGNRREERMWGKETPAYLVSRVKPEGNCFVSIHEEGPSTIHQGARQTNMYVTIIKTNLQLDTN</sequence>
<evidence type="ECO:0000256" key="2">
    <source>
        <dbReference type="SAM" id="SignalP"/>
    </source>
</evidence>
<evidence type="ECO:0000256" key="1">
    <source>
        <dbReference type="SAM" id="MobiDB-lite"/>
    </source>
</evidence>
<reference evidence="3" key="1">
    <citation type="submission" date="2020-10" db="EMBL/GenBank/DDBJ databases">
        <title>High-Quality Genome Resource of Clonostachys rosea strain S41 by Oxford Nanopore Long-Read Sequencing.</title>
        <authorList>
            <person name="Wang H."/>
        </authorList>
    </citation>
    <scope>NUCLEOTIDE SEQUENCE</scope>
    <source>
        <strain evidence="3">S41</strain>
    </source>
</reference>
<organism evidence="3 4">
    <name type="scientific">Bionectria ochroleuca</name>
    <name type="common">Gliocladium roseum</name>
    <dbReference type="NCBI Taxonomy" id="29856"/>
    <lineage>
        <taxon>Eukaryota</taxon>
        <taxon>Fungi</taxon>
        <taxon>Dikarya</taxon>
        <taxon>Ascomycota</taxon>
        <taxon>Pezizomycotina</taxon>
        <taxon>Sordariomycetes</taxon>
        <taxon>Hypocreomycetidae</taxon>
        <taxon>Hypocreales</taxon>
        <taxon>Bionectriaceae</taxon>
        <taxon>Clonostachys</taxon>
    </lineage>
</organism>
<dbReference type="Proteomes" id="UP000616885">
    <property type="component" value="Unassembled WGS sequence"/>
</dbReference>
<gene>
    <name evidence="3" type="ORF">IM811_014715</name>
</gene>
<comment type="caution">
    <text evidence="3">The sequence shown here is derived from an EMBL/GenBank/DDBJ whole genome shotgun (WGS) entry which is preliminary data.</text>
</comment>
<dbReference type="AlphaFoldDB" id="A0A8H7N7I8"/>
<feature type="chain" id="PRO_5034679246" evidence="2">
    <location>
        <begin position="19"/>
        <end position="133"/>
    </location>
</feature>
<name>A0A8H7N7I8_BIOOC</name>
<dbReference type="EMBL" id="JADCTT010000006">
    <property type="protein sequence ID" value="KAF9750495.1"/>
    <property type="molecule type" value="Genomic_DNA"/>
</dbReference>
<proteinExistence type="predicted"/>
<evidence type="ECO:0000313" key="3">
    <source>
        <dbReference type="EMBL" id="KAF9750495.1"/>
    </source>
</evidence>
<evidence type="ECO:0000313" key="4">
    <source>
        <dbReference type="Proteomes" id="UP000616885"/>
    </source>
</evidence>
<feature type="signal peptide" evidence="2">
    <location>
        <begin position="1"/>
        <end position="18"/>
    </location>
</feature>
<accession>A0A8H7N7I8</accession>
<feature type="region of interest" description="Disordered" evidence="1">
    <location>
        <begin position="44"/>
        <end position="79"/>
    </location>
</feature>
<keyword evidence="2" id="KW-0732">Signal</keyword>
<protein>
    <submittedName>
        <fullName evidence="3">Uncharacterized protein</fullName>
    </submittedName>
</protein>